<reference evidence="6 7" key="1">
    <citation type="submission" date="2024-03" db="EMBL/GenBank/DDBJ databases">
        <title>Human intestinal bacterial collection.</title>
        <authorList>
            <person name="Pauvert C."/>
            <person name="Hitch T.C.A."/>
            <person name="Clavel T."/>
        </authorList>
    </citation>
    <scope>NUCLEOTIDE SEQUENCE [LARGE SCALE GENOMIC DNA]</scope>
    <source>
        <strain evidence="6 7">CLA-AA-H192</strain>
    </source>
</reference>
<dbReference type="Proteomes" id="UP001491552">
    <property type="component" value="Unassembled WGS sequence"/>
</dbReference>
<evidence type="ECO:0000259" key="5">
    <source>
        <dbReference type="Pfam" id="PF01979"/>
    </source>
</evidence>
<comment type="similarity">
    <text evidence="2">Belongs to the metallo-dependent hydrolases superfamily. Hydantoinase/dihydropyrimidinase family.</text>
</comment>
<dbReference type="NCBIfam" id="TIGR02033">
    <property type="entry name" value="D-hydantoinase"/>
    <property type="match status" value="1"/>
</dbReference>
<keyword evidence="3" id="KW-0479">Metal-binding</keyword>
<dbReference type="EC" id="3.5.2.2" evidence="6"/>
<evidence type="ECO:0000256" key="3">
    <source>
        <dbReference type="ARBA" id="ARBA00022723"/>
    </source>
</evidence>
<name>A0ABV1G3A9_9FIRM</name>
<keyword evidence="4 6" id="KW-0378">Hydrolase</keyword>
<gene>
    <name evidence="6" type="primary">hydA</name>
    <name evidence="6" type="ORF">WMO66_01295</name>
</gene>
<evidence type="ECO:0000313" key="7">
    <source>
        <dbReference type="Proteomes" id="UP001491552"/>
    </source>
</evidence>
<sequence length="456" mass="49324">MKKLLKGGVIVGASGCRKADLLIDGERIEAVGEALSCPEAEEIDVRGKLLFPGFLDAHTHFDLEVCNTVTADDFYTGGRSALRGGTTTVIDFACPNKGETLHTGLARWHEKADGKTGCDYGFHMTIDDWNDGIRAELPQMFDEGISSFKMYMTYPAMMIGDEAMFHALREMKRLGGIVGVHCENAGMIDALIAEKKAAGALSPSSHPLCRPAEAEAEAVGRLLKLARVADVPVMIVHLSTAAALREVEAARGLGQKVFVETCPHYLLLDDSRYSLPDFAGARYVCAPPLRKKLDNERLWKALADGEIQTVSTDHCSFTLAQKDAGRGDFTKIPGGMPGVETRGTLLFTYGVAAGRITAERMADVLAETPAKLYGLFPRKGVLQPGADADIVVYDPRGTSCITAADQAANVDYAPYEGTQIAGHIAEVYLRGTCVVREGKILHDRNGQYLHRGKCML</sequence>
<dbReference type="SUPFAM" id="SSF51556">
    <property type="entry name" value="Metallo-dependent hydrolases"/>
    <property type="match status" value="1"/>
</dbReference>
<evidence type="ECO:0000256" key="2">
    <source>
        <dbReference type="ARBA" id="ARBA00008829"/>
    </source>
</evidence>
<evidence type="ECO:0000256" key="1">
    <source>
        <dbReference type="ARBA" id="ARBA00001947"/>
    </source>
</evidence>
<protein>
    <submittedName>
        <fullName evidence="6">Dihydropyrimidinase</fullName>
        <ecNumber evidence="6">3.5.2.2</ecNumber>
    </submittedName>
</protein>
<dbReference type="PANTHER" id="PTHR11647:SF1">
    <property type="entry name" value="COLLAPSIN RESPONSE MEDIATOR PROTEIN"/>
    <property type="match status" value="1"/>
</dbReference>
<dbReference type="Pfam" id="PF01979">
    <property type="entry name" value="Amidohydro_1"/>
    <property type="match status" value="1"/>
</dbReference>
<dbReference type="Gene3D" id="3.20.20.140">
    <property type="entry name" value="Metal-dependent hydrolases"/>
    <property type="match status" value="1"/>
</dbReference>
<keyword evidence="7" id="KW-1185">Reference proteome</keyword>
<accession>A0ABV1G3A9</accession>
<dbReference type="GO" id="GO:0004157">
    <property type="term" value="F:dihydropyrimidinase activity"/>
    <property type="evidence" value="ECO:0007669"/>
    <property type="project" value="UniProtKB-EC"/>
</dbReference>
<feature type="domain" description="Amidohydrolase-related" evidence="5">
    <location>
        <begin position="50"/>
        <end position="431"/>
    </location>
</feature>
<evidence type="ECO:0000256" key="4">
    <source>
        <dbReference type="ARBA" id="ARBA00022801"/>
    </source>
</evidence>
<dbReference type="CDD" id="cd01314">
    <property type="entry name" value="D-HYD"/>
    <property type="match status" value="1"/>
</dbReference>
<dbReference type="InterPro" id="IPR032466">
    <property type="entry name" value="Metal_Hydrolase"/>
</dbReference>
<comment type="caution">
    <text evidence="6">The sequence shown here is derived from an EMBL/GenBank/DDBJ whole genome shotgun (WGS) entry which is preliminary data.</text>
</comment>
<evidence type="ECO:0000313" key="6">
    <source>
        <dbReference type="EMBL" id="MEQ2509893.1"/>
    </source>
</evidence>
<organism evidence="6 7">
    <name type="scientific">Faecousia intestinalis</name>
    <dbReference type="NCBI Taxonomy" id="3133167"/>
    <lineage>
        <taxon>Bacteria</taxon>
        <taxon>Bacillati</taxon>
        <taxon>Bacillota</taxon>
        <taxon>Clostridia</taxon>
        <taxon>Eubacteriales</taxon>
        <taxon>Oscillospiraceae</taxon>
        <taxon>Faecousia</taxon>
    </lineage>
</organism>
<dbReference type="Gene3D" id="2.30.40.10">
    <property type="entry name" value="Urease, subunit C, domain 1"/>
    <property type="match status" value="1"/>
</dbReference>
<comment type="cofactor">
    <cofactor evidence="1">
        <name>Zn(2+)</name>
        <dbReference type="ChEBI" id="CHEBI:29105"/>
    </cofactor>
</comment>
<dbReference type="EMBL" id="JBBMFF010000079">
    <property type="protein sequence ID" value="MEQ2509893.1"/>
    <property type="molecule type" value="Genomic_DNA"/>
</dbReference>
<dbReference type="InterPro" id="IPR050378">
    <property type="entry name" value="Metallo-dep_Hydrolases_sf"/>
</dbReference>
<dbReference type="PANTHER" id="PTHR11647">
    <property type="entry name" value="HYDRANTOINASE/DIHYDROPYRIMIDINASE FAMILY MEMBER"/>
    <property type="match status" value="1"/>
</dbReference>
<dbReference type="InterPro" id="IPR006680">
    <property type="entry name" value="Amidohydro-rel"/>
</dbReference>
<dbReference type="SUPFAM" id="SSF51338">
    <property type="entry name" value="Composite domain of metallo-dependent hydrolases"/>
    <property type="match status" value="1"/>
</dbReference>
<dbReference type="InterPro" id="IPR011778">
    <property type="entry name" value="Hydantoinase/dihydroPyrase"/>
</dbReference>
<dbReference type="InterPro" id="IPR011059">
    <property type="entry name" value="Metal-dep_hydrolase_composite"/>
</dbReference>
<dbReference type="RefSeq" id="WP_349134602.1">
    <property type="nucleotide sequence ID" value="NZ_JBBMFF010000079.1"/>
</dbReference>
<proteinExistence type="inferred from homology"/>